<evidence type="ECO:0000256" key="3">
    <source>
        <dbReference type="SAM" id="MobiDB-lite"/>
    </source>
</evidence>
<dbReference type="GeneID" id="37068596"/>
<reference evidence="5 6" key="1">
    <citation type="submission" date="2016-12" db="EMBL/GenBank/DDBJ databases">
        <title>The genomes of Aspergillus section Nigri reveals drivers in fungal speciation.</title>
        <authorList>
            <consortium name="DOE Joint Genome Institute"/>
            <person name="Vesth T.C."/>
            <person name="Nybo J."/>
            <person name="Theobald S."/>
            <person name="Brandl J."/>
            <person name="Frisvad J.C."/>
            <person name="Nielsen K.F."/>
            <person name="Lyhne E.K."/>
            <person name="Kogle M.E."/>
            <person name="Kuo A."/>
            <person name="Riley R."/>
            <person name="Clum A."/>
            <person name="Nolan M."/>
            <person name="Lipzen A."/>
            <person name="Salamov A."/>
            <person name="Henrissat B."/>
            <person name="Wiebenga A."/>
            <person name="De Vries R.P."/>
            <person name="Grigoriev I.V."/>
            <person name="Mortensen U.H."/>
            <person name="Andersen M.R."/>
            <person name="Baker S.E."/>
        </authorList>
    </citation>
    <scope>NUCLEOTIDE SEQUENCE [LARGE SCALE GENOMIC DNA]</scope>
    <source>
        <strain evidence="5 6">CBS 117.55</strain>
    </source>
</reference>
<dbReference type="VEuPathDB" id="FungiDB:BO70DRAFT_393394"/>
<dbReference type="Proteomes" id="UP000247233">
    <property type="component" value="Unassembled WGS sequence"/>
</dbReference>
<dbReference type="PANTHER" id="PTHR42748">
    <property type="entry name" value="NITROGEN METABOLITE REPRESSION PROTEIN NMRA FAMILY MEMBER"/>
    <property type="match status" value="1"/>
</dbReference>
<gene>
    <name evidence="5" type="ORF">BO70DRAFT_393394</name>
</gene>
<comment type="caution">
    <text evidence="5">The sequence shown here is derived from an EMBL/GenBank/DDBJ whole genome shotgun (WGS) entry which is preliminary data.</text>
</comment>
<dbReference type="RefSeq" id="XP_025403048.1">
    <property type="nucleotide sequence ID" value="XM_025546359.1"/>
</dbReference>
<name>A0A317WY76_9EURO</name>
<dbReference type="OrthoDB" id="300709at2759"/>
<proteinExistence type="inferred from homology"/>
<organism evidence="5 6">
    <name type="scientific">Aspergillus heteromorphus CBS 117.55</name>
    <dbReference type="NCBI Taxonomy" id="1448321"/>
    <lineage>
        <taxon>Eukaryota</taxon>
        <taxon>Fungi</taxon>
        <taxon>Dikarya</taxon>
        <taxon>Ascomycota</taxon>
        <taxon>Pezizomycotina</taxon>
        <taxon>Eurotiomycetes</taxon>
        <taxon>Eurotiomycetidae</taxon>
        <taxon>Eurotiales</taxon>
        <taxon>Aspergillaceae</taxon>
        <taxon>Aspergillus</taxon>
        <taxon>Aspergillus subgen. Circumdati</taxon>
    </lineage>
</organism>
<feature type="domain" description="NmrA-like" evidence="4">
    <location>
        <begin position="41"/>
        <end position="111"/>
    </location>
</feature>
<dbReference type="EMBL" id="MSFL01000003">
    <property type="protein sequence ID" value="PWY90217.1"/>
    <property type="molecule type" value="Genomic_DNA"/>
</dbReference>
<feature type="compositionally biased region" description="Basic and acidic residues" evidence="3">
    <location>
        <begin position="30"/>
        <end position="39"/>
    </location>
</feature>
<evidence type="ECO:0000313" key="5">
    <source>
        <dbReference type="EMBL" id="PWY90217.1"/>
    </source>
</evidence>
<dbReference type="InterPro" id="IPR008030">
    <property type="entry name" value="NmrA-like"/>
</dbReference>
<evidence type="ECO:0000313" key="6">
    <source>
        <dbReference type="Proteomes" id="UP000247233"/>
    </source>
</evidence>
<comment type="similarity">
    <text evidence="1">Belongs to the NmrA-type oxidoreductase family.</text>
</comment>
<dbReference type="STRING" id="1448321.A0A317WY76"/>
<dbReference type="Gene3D" id="3.40.50.720">
    <property type="entry name" value="NAD(P)-binding Rossmann-like Domain"/>
    <property type="match status" value="1"/>
</dbReference>
<dbReference type="SUPFAM" id="SSF51735">
    <property type="entry name" value="NAD(P)-binding Rossmann-fold domains"/>
    <property type="match status" value="1"/>
</dbReference>
<sequence>MVNGHCTVHHTHARIDREDGIESTGPNEHVSAEGDRREQCGVTGVQGTAVTLSLLKSHHGFVVRALTRSPQSEKSKELACLGAEVVQTHGFHDEAMAKAFSGVWGFWLNTHHQDPVSRSRTRLEWDKGLQLERTISMEEYFVERYGG</sequence>
<dbReference type="AlphaFoldDB" id="A0A317WY76"/>
<evidence type="ECO:0000259" key="4">
    <source>
        <dbReference type="Pfam" id="PF05368"/>
    </source>
</evidence>
<protein>
    <recommendedName>
        <fullName evidence="4">NmrA-like domain-containing protein</fullName>
    </recommendedName>
</protein>
<dbReference type="Pfam" id="PF05368">
    <property type="entry name" value="NmrA"/>
    <property type="match status" value="1"/>
</dbReference>
<dbReference type="InterPro" id="IPR051164">
    <property type="entry name" value="NmrA-like_oxidored"/>
</dbReference>
<feature type="region of interest" description="Disordered" evidence="3">
    <location>
        <begin position="1"/>
        <end position="39"/>
    </location>
</feature>
<evidence type="ECO:0000256" key="2">
    <source>
        <dbReference type="ARBA" id="ARBA00022857"/>
    </source>
</evidence>
<accession>A0A317WY76</accession>
<keyword evidence="6" id="KW-1185">Reference proteome</keyword>
<dbReference type="InterPro" id="IPR036291">
    <property type="entry name" value="NAD(P)-bd_dom_sf"/>
</dbReference>
<evidence type="ECO:0000256" key="1">
    <source>
        <dbReference type="ARBA" id="ARBA00006328"/>
    </source>
</evidence>
<dbReference type="PANTHER" id="PTHR42748:SF7">
    <property type="entry name" value="NMRA LIKE REDOX SENSOR 1-RELATED"/>
    <property type="match status" value="1"/>
</dbReference>
<keyword evidence="2" id="KW-0521">NADP</keyword>